<organism evidence="4 5">
    <name type="scientific">Amphiplicatus metriothermophilus</name>
    <dbReference type="NCBI Taxonomy" id="1519374"/>
    <lineage>
        <taxon>Bacteria</taxon>
        <taxon>Pseudomonadati</taxon>
        <taxon>Pseudomonadota</taxon>
        <taxon>Alphaproteobacteria</taxon>
        <taxon>Parvularculales</taxon>
        <taxon>Parvularculaceae</taxon>
        <taxon>Amphiplicatus</taxon>
    </lineage>
</organism>
<proteinExistence type="predicted"/>
<keyword evidence="4" id="KW-0645">Protease</keyword>
<dbReference type="SUPFAM" id="SSF50630">
    <property type="entry name" value="Acid proteases"/>
    <property type="match status" value="1"/>
</dbReference>
<dbReference type="InterPro" id="IPR001969">
    <property type="entry name" value="Aspartic_peptidase_AS"/>
</dbReference>
<dbReference type="Pfam" id="PF13650">
    <property type="entry name" value="Asp_protease_2"/>
    <property type="match status" value="1"/>
</dbReference>
<evidence type="ECO:0000313" key="4">
    <source>
        <dbReference type="EMBL" id="SNT67872.1"/>
    </source>
</evidence>
<accession>A0A239PJ93</accession>
<dbReference type="GO" id="GO:0004190">
    <property type="term" value="F:aspartic-type endopeptidase activity"/>
    <property type="evidence" value="ECO:0007669"/>
    <property type="project" value="InterPro"/>
</dbReference>
<feature type="domain" description="Peptidase A2" evidence="3">
    <location>
        <begin position="191"/>
        <end position="288"/>
    </location>
</feature>
<dbReference type="Gene3D" id="2.40.70.10">
    <property type="entry name" value="Acid Proteases"/>
    <property type="match status" value="2"/>
</dbReference>
<dbReference type="OrthoDB" id="107347at2"/>
<keyword evidence="2" id="KW-0732">Signal</keyword>
<dbReference type="InterPro" id="IPR001995">
    <property type="entry name" value="Peptidase_A2_cat"/>
</dbReference>
<feature type="signal peptide" evidence="2">
    <location>
        <begin position="1"/>
        <end position="20"/>
    </location>
</feature>
<dbReference type="Proteomes" id="UP000198346">
    <property type="component" value="Unassembled WGS sequence"/>
</dbReference>
<feature type="domain" description="Peptidase A2" evidence="3">
    <location>
        <begin position="48"/>
        <end position="132"/>
    </location>
</feature>
<keyword evidence="1" id="KW-0378">Hydrolase</keyword>
<reference evidence="4" key="1">
    <citation type="submission" date="2017-07" db="EMBL/GenBank/DDBJ databases">
        <authorList>
            <person name="Sun Z.S."/>
            <person name="Albrecht U."/>
            <person name="Echele G."/>
            <person name="Lee C.C."/>
        </authorList>
    </citation>
    <scope>NUCLEOTIDE SEQUENCE [LARGE SCALE GENOMIC DNA]</scope>
    <source>
        <strain evidence="4">CGMCC 1.12710</strain>
    </source>
</reference>
<dbReference type="PROSITE" id="PS50175">
    <property type="entry name" value="ASP_PROT_RETROV"/>
    <property type="match status" value="2"/>
</dbReference>
<dbReference type="PROSITE" id="PS00141">
    <property type="entry name" value="ASP_PROTEASE"/>
    <property type="match status" value="1"/>
</dbReference>
<protein>
    <submittedName>
        <fullName evidence="4">Aspartyl protease</fullName>
    </submittedName>
</protein>
<dbReference type="InterPro" id="IPR021109">
    <property type="entry name" value="Peptidase_aspartic_dom_sf"/>
</dbReference>
<feature type="chain" id="PRO_5012669951" evidence="2">
    <location>
        <begin position="21"/>
        <end position="310"/>
    </location>
</feature>
<dbReference type="EMBL" id="FZQA01000001">
    <property type="protein sequence ID" value="SNT67872.1"/>
    <property type="molecule type" value="Genomic_DNA"/>
</dbReference>
<keyword evidence="5" id="KW-1185">Reference proteome</keyword>
<gene>
    <name evidence="4" type="ORF">SAMN06297382_0365</name>
</gene>
<dbReference type="GO" id="GO:0006508">
    <property type="term" value="P:proteolysis"/>
    <property type="evidence" value="ECO:0007669"/>
    <property type="project" value="UniProtKB-KW"/>
</dbReference>
<sequence>MRAIALAVVMLVWPALAAAAAPVASLPYRIAYGGWFTVSAMVNGEGPFDFIIDTGATDTLVFENLALRQNMQPTGGPLRTVFGLSQGREFPPYLAGDIVLSEAIRLDDHETVVLGDWVVDRDSPQGVLGLDLLARYTLFFDAEEGMLHFYPPDAEIDYPAEWRAVALSGHTFGQTPRPLYLLEATVANVKTRFLLDLGASGTVVNSYAYRRMIQRRWPVINLDAEAARTRSQVIDAFDEEETAFAVRARGFRAGRARWSTVILIVHDAPIFEEMGVQSEPFGLFGADMVANRGFAVDFRRRRMMIGPEIR</sequence>
<evidence type="ECO:0000256" key="1">
    <source>
        <dbReference type="ARBA" id="ARBA00022801"/>
    </source>
</evidence>
<evidence type="ECO:0000259" key="3">
    <source>
        <dbReference type="PROSITE" id="PS50175"/>
    </source>
</evidence>
<evidence type="ECO:0000313" key="5">
    <source>
        <dbReference type="Proteomes" id="UP000198346"/>
    </source>
</evidence>
<evidence type="ECO:0000256" key="2">
    <source>
        <dbReference type="SAM" id="SignalP"/>
    </source>
</evidence>
<name>A0A239PJ93_9PROT</name>
<dbReference type="AlphaFoldDB" id="A0A239PJ93"/>
<dbReference type="RefSeq" id="WP_089410873.1">
    <property type="nucleotide sequence ID" value="NZ_FZQA01000001.1"/>
</dbReference>